<dbReference type="GO" id="GO:0009295">
    <property type="term" value="C:nucleoid"/>
    <property type="evidence" value="ECO:0007669"/>
    <property type="project" value="UniProtKB-SubCell"/>
</dbReference>
<dbReference type="AlphaFoldDB" id="A0A432YZ21"/>
<feature type="coiled-coil region" evidence="7">
    <location>
        <begin position="26"/>
        <end position="59"/>
    </location>
</feature>
<comment type="subcellular location">
    <subcellularLocation>
        <location evidence="1">Cytoplasm</location>
        <location evidence="1">Nucleoid</location>
    </subcellularLocation>
</comment>
<comment type="caution">
    <text evidence="10">The sequence shown here is derived from an EMBL/GenBank/DDBJ whole genome shotgun (WGS) entry which is preliminary data.</text>
</comment>
<dbReference type="PANTHER" id="PTHR38097:SF2">
    <property type="entry name" value="DNA-BINDING PROTEIN STPA"/>
    <property type="match status" value="1"/>
</dbReference>
<dbReference type="InterPro" id="IPR054180">
    <property type="entry name" value="H-NS-like_N"/>
</dbReference>
<dbReference type="OrthoDB" id="6088948at2"/>
<keyword evidence="3" id="KW-0963">Cytoplasm</keyword>
<evidence type="ECO:0000256" key="8">
    <source>
        <dbReference type="SAM" id="MobiDB-lite"/>
    </source>
</evidence>
<reference evidence="11" key="1">
    <citation type="journal article" date="2018" name="Front. Microbiol.">
        <title>Genome-Based Analysis Reveals the Taxonomy and Diversity of the Family Idiomarinaceae.</title>
        <authorList>
            <person name="Liu Y."/>
            <person name="Lai Q."/>
            <person name="Shao Z."/>
        </authorList>
    </citation>
    <scope>NUCLEOTIDE SEQUENCE [LARGE SCALE GENOMIC DNA]</scope>
    <source>
        <strain evidence="11">R22</strain>
    </source>
</reference>
<protein>
    <recommendedName>
        <fullName evidence="5">DNA-binding protein</fullName>
    </recommendedName>
</protein>
<evidence type="ECO:0000313" key="10">
    <source>
        <dbReference type="EMBL" id="RUO68837.1"/>
    </source>
</evidence>
<evidence type="ECO:0000256" key="7">
    <source>
        <dbReference type="SAM" id="Coils"/>
    </source>
</evidence>
<dbReference type="InterPro" id="IPR037150">
    <property type="entry name" value="H-NS_C_dom_sf"/>
</dbReference>
<evidence type="ECO:0000256" key="5">
    <source>
        <dbReference type="PIRNR" id="PIRNR002096"/>
    </source>
</evidence>
<feature type="domain" description="DNA-binding protein H-NS-like C-terminal" evidence="9">
    <location>
        <begin position="90"/>
        <end position="137"/>
    </location>
</feature>
<dbReference type="InterPro" id="IPR001801">
    <property type="entry name" value="Histone_HNS"/>
</dbReference>
<evidence type="ECO:0000256" key="3">
    <source>
        <dbReference type="ARBA" id="ARBA00022490"/>
    </source>
</evidence>
<feature type="compositionally biased region" description="Basic and acidic residues" evidence="8">
    <location>
        <begin position="98"/>
        <end position="108"/>
    </location>
</feature>
<proteinExistence type="inferred from homology"/>
<keyword evidence="4 5" id="KW-0238">DNA-binding</keyword>
<keyword evidence="7" id="KW-0175">Coiled coil</keyword>
<dbReference type="SUPFAM" id="SSF81273">
    <property type="entry name" value="H-NS histone-like proteins"/>
    <property type="match status" value="2"/>
</dbReference>
<gene>
    <name evidence="10" type="ORF">CWI78_07940</name>
</gene>
<feature type="DNA-binding region" evidence="6">
    <location>
        <begin position="115"/>
        <end position="120"/>
    </location>
</feature>
<dbReference type="SMART" id="SM00528">
    <property type="entry name" value="HNS"/>
    <property type="match status" value="1"/>
</dbReference>
<dbReference type="GO" id="GO:0000976">
    <property type="term" value="F:transcription cis-regulatory region binding"/>
    <property type="evidence" value="ECO:0007669"/>
    <property type="project" value="TreeGrafter"/>
</dbReference>
<name>A0A432YZ21_9GAMM</name>
<dbReference type="GO" id="GO:0030527">
    <property type="term" value="F:structural constituent of chromatin"/>
    <property type="evidence" value="ECO:0007669"/>
    <property type="project" value="InterPro"/>
</dbReference>
<evidence type="ECO:0000256" key="1">
    <source>
        <dbReference type="ARBA" id="ARBA00004453"/>
    </source>
</evidence>
<dbReference type="InterPro" id="IPR027454">
    <property type="entry name" value="Histone_HNS_N"/>
</dbReference>
<dbReference type="Proteomes" id="UP000288058">
    <property type="component" value="Unassembled WGS sequence"/>
</dbReference>
<dbReference type="GO" id="GO:0046983">
    <property type="term" value="F:protein dimerization activity"/>
    <property type="evidence" value="ECO:0007669"/>
    <property type="project" value="InterPro"/>
</dbReference>
<dbReference type="GO" id="GO:0003681">
    <property type="term" value="F:bent DNA binding"/>
    <property type="evidence" value="ECO:0007669"/>
    <property type="project" value="TreeGrafter"/>
</dbReference>
<dbReference type="PIRSF" id="PIRSF002096">
    <property type="entry name" value="HnS"/>
    <property type="match status" value="1"/>
</dbReference>
<accession>A0A432YZ21</accession>
<dbReference type="GO" id="GO:0001217">
    <property type="term" value="F:DNA-binding transcription repressor activity"/>
    <property type="evidence" value="ECO:0007669"/>
    <property type="project" value="TreeGrafter"/>
</dbReference>
<dbReference type="InterPro" id="IPR027444">
    <property type="entry name" value="H-NS_C_dom"/>
</dbReference>
<sequence length="138" mass="15824">MSDFINILRHERRLKAALKELDLGELENIKEKFDSVIAQRREEEAEKQLQQQAKQKKIDEFKSAMAEAGIELSDILEQELGGEPIVKTPRKKRAPKPPKYEYTDESGEKQTWTGQGRMPKAMKTAVDNGKPLEAFLIK</sequence>
<dbReference type="Gene3D" id="4.10.430.10">
    <property type="entry name" value="Histone-like protein H-NS, C-terminal domain"/>
    <property type="match status" value="1"/>
</dbReference>
<comment type="similarity">
    <text evidence="2 5">Belongs to the histone-like protein H-NS family.</text>
</comment>
<keyword evidence="11" id="KW-1185">Reference proteome</keyword>
<evidence type="ECO:0000256" key="6">
    <source>
        <dbReference type="PIRSR" id="PIRSR002096-1"/>
    </source>
</evidence>
<dbReference type="RefSeq" id="WP_126781950.1">
    <property type="nucleotide sequence ID" value="NZ_PIQC01000005.1"/>
</dbReference>
<organism evidence="10 11">
    <name type="scientific">Idiomarina ramblicola</name>
    <dbReference type="NCBI Taxonomy" id="263724"/>
    <lineage>
        <taxon>Bacteria</taxon>
        <taxon>Pseudomonadati</taxon>
        <taxon>Pseudomonadota</taxon>
        <taxon>Gammaproteobacteria</taxon>
        <taxon>Alteromonadales</taxon>
        <taxon>Idiomarinaceae</taxon>
        <taxon>Idiomarina</taxon>
    </lineage>
</organism>
<evidence type="ECO:0000259" key="9">
    <source>
        <dbReference type="SMART" id="SM00528"/>
    </source>
</evidence>
<dbReference type="Gene3D" id="1.10.287.1050">
    <property type="entry name" value="H-NS histone-like proteins"/>
    <property type="match status" value="1"/>
</dbReference>
<dbReference type="GO" id="GO:0003680">
    <property type="term" value="F:minor groove of adenine-thymine-rich DNA binding"/>
    <property type="evidence" value="ECO:0007669"/>
    <property type="project" value="TreeGrafter"/>
</dbReference>
<dbReference type="EMBL" id="PIQC01000005">
    <property type="protein sequence ID" value="RUO68837.1"/>
    <property type="molecule type" value="Genomic_DNA"/>
</dbReference>
<dbReference type="GO" id="GO:0005829">
    <property type="term" value="C:cytosol"/>
    <property type="evidence" value="ECO:0007669"/>
    <property type="project" value="TreeGrafter"/>
</dbReference>
<evidence type="ECO:0000256" key="2">
    <source>
        <dbReference type="ARBA" id="ARBA00010610"/>
    </source>
</evidence>
<dbReference type="PANTHER" id="PTHR38097">
    <property type="match status" value="1"/>
</dbReference>
<evidence type="ECO:0000256" key="4">
    <source>
        <dbReference type="ARBA" id="ARBA00023125"/>
    </source>
</evidence>
<feature type="region of interest" description="Disordered" evidence="8">
    <location>
        <begin position="81"/>
        <end position="119"/>
    </location>
</feature>
<dbReference type="Pfam" id="PF00816">
    <property type="entry name" value="Histone_HNS"/>
    <property type="match status" value="1"/>
</dbReference>
<evidence type="ECO:0000313" key="11">
    <source>
        <dbReference type="Proteomes" id="UP000288058"/>
    </source>
</evidence>
<dbReference type="Pfam" id="PF22470">
    <property type="entry name" value="Histone_HNS_N"/>
    <property type="match status" value="1"/>
</dbReference>
<dbReference type="GO" id="GO:0032993">
    <property type="term" value="C:protein-DNA complex"/>
    <property type="evidence" value="ECO:0007669"/>
    <property type="project" value="TreeGrafter"/>
</dbReference>